<gene>
    <name evidence="1" type="ORF">C6Y45_15225</name>
</gene>
<keyword evidence="2" id="KW-1185">Reference proteome</keyword>
<reference evidence="1 2" key="1">
    <citation type="submission" date="2018-03" db="EMBL/GenBank/DDBJ databases">
        <title>Alkalicoccus saliphilus sp. nov., isolated from a mineral pool.</title>
        <authorList>
            <person name="Zhao B."/>
        </authorList>
    </citation>
    <scope>NUCLEOTIDE SEQUENCE [LARGE SCALE GENOMIC DNA]</scope>
    <source>
        <strain evidence="1 2">6AG</strain>
    </source>
</reference>
<dbReference type="AlphaFoldDB" id="A0A2T4U2R8"/>
<dbReference type="InterPro" id="IPR007169">
    <property type="entry name" value="RemA-like"/>
</dbReference>
<organism evidence="1 2">
    <name type="scientific">Alkalicoccus saliphilus</name>
    <dbReference type="NCBI Taxonomy" id="200989"/>
    <lineage>
        <taxon>Bacteria</taxon>
        <taxon>Bacillati</taxon>
        <taxon>Bacillota</taxon>
        <taxon>Bacilli</taxon>
        <taxon>Bacillales</taxon>
        <taxon>Bacillaceae</taxon>
        <taxon>Alkalicoccus</taxon>
    </lineage>
</organism>
<dbReference type="OrthoDB" id="9811390at2"/>
<dbReference type="Pfam" id="PF04025">
    <property type="entry name" value="RemA-like"/>
    <property type="match status" value="1"/>
</dbReference>
<dbReference type="EMBL" id="PZJJ01000037">
    <property type="protein sequence ID" value="PTL37702.1"/>
    <property type="molecule type" value="Genomic_DNA"/>
</dbReference>
<protein>
    <submittedName>
        <fullName evidence="1">DUF370 domain-containing protein</fullName>
    </submittedName>
</protein>
<name>A0A2T4U2R8_9BACI</name>
<evidence type="ECO:0000313" key="1">
    <source>
        <dbReference type="EMBL" id="PTL37702.1"/>
    </source>
</evidence>
<comment type="caution">
    <text evidence="1">The sequence shown here is derived from an EMBL/GenBank/DDBJ whole genome shotgun (WGS) entry which is preliminary data.</text>
</comment>
<sequence length="90" mass="10033">MFVHLGGDLVIKAERIIAILDHESGETSSENRAFMKENEEQGLTQNVTADPAKSIVVTEDTVYLSPISSHTLRRRAENMTFAGNEEESIR</sequence>
<dbReference type="Proteomes" id="UP000240509">
    <property type="component" value="Unassembled WGS sequence"/>
</dbReference>
<evidence type="ECO:0000313" key="2">
    <source>
        <dbReference type="Proteomes" id="UP000240509"/>
    </source>
</evidence>
<proteinExistence type="predicted"/>
<dbReference type="NCBIfam" id="NF046065">
    <property type="entry name" value="MtxRegRemB"/>
    <property type="match status" value="1"/>
</dbReference>
<dbReference type="RefSeq" id="WP_107586074.1">
    <property type="nucleotide sequence ID" value="NZ_PZJJ01000037.1"/>
</dbReference>
<accession>A0A2T4U2R8</accession>